<dbReference type="EMBL" id="NWUO01000018">
    <property type="protein sequence ID" value="PNS10298.1"/>
    <property type="molecule type" value="Genomic_DNA"/>
</dbReference>
<dbReference type="Pfam" id="PF08376">
    <property type="entry name" value="NIT"/>
    <property type="match status" value="1"/>
</dbReference>
<evidence type="ECO:0000313" key="4">
    <source>
        <dbReference type="Proteomes" id="UP000236345"/>
    </source>
</evidence>
<dbReference type="AlphaFoldDB" id="A0A2K1Q5I2"/>
<accession>A0A2K1Q5I2</accession>
<dbReference type="InterPro" id="IPR013587">
    <property type="entry name" value="Nitrate/nitrite_sensing"/>
</dbReference>
<dbReference type="Proteomes" id="UP000236345">
    <property type="component" value="Unassembled WGS sequence"/>
</dbReference>
<keyword evidence="4" id="KW-1185">Reference proteome</keyword>
<dbReference type="SMART" id="SM01012">
    <property type="entry name" value="ANTAR"/>
    <property type="match status" value="1"/>
</dbReference>
<protein>
    <submittedName>
        <fullName evidence="3">Transcription antitermination regulator</fullName>
    </submittedName>
</protein>
<evidence type="ECO:0000313" key="3">
    <source>
        <dbReference type="EMBL" id="PNS10298.1"/>
    </source>
</evidence>
<dbReference type="InterPro" id="IPR036388">
    <property type="entry name" value="WH-like_DNA-bd_sf"/>
</dbReference>
<evidence type="ECO:0000259" key="2">
    <source>
        <dbReference type="PROSITE" id="PS50921"/>
    </source>
</evidence>
<name>A0A2K1Q5I2_9GAMM</name>
<dbReference type="Gene3D" id="1.10.10.10">
    <property type="entry name" value="Winged helix-like DNA-binding domain superfamily/Winged helix DNA-binding domain"/>
    <property type="match status" value="1"/>
</dbReference>
<dbReference type="SUPFAM" id="SSF52172">
    <property type="entry name" value="CheY-like"/>
    <property type="match status" value="1"/>
</dbReference>
<reference evidence="4" key="1">
    <citation type="submission" date="2017-09" db="EMBL/GenBank/DDBJ databases">
        <authorList>
            <person name="Palmer M."/>
            <person name="Steenkamp E.T."/>
            <person name="Coetzee M.P."/>
            <person name="Avontuur J.R."/>
            <person name="Van Zyl E."/>
            <person name="Chan W.-Y."/>
            <person name="Blom J."/>
            <person name="Venter S.N."/>
        </authorList>
    </citation>
    <scope>NUCLEOTIDE SEQUENCE [LARGE SCALE GENOMIC DNA]</scope>
    <source>
        <strain evidence="4">QC88-366</strain>
    </source>
</reference>
<dbReference type="GO" id="GO:0003723">
    <property type="term" value="F:RNA binding"/>
    <property type="evidence" value="ECO:0007669"/>
    <property type="project" value="InterPro"/>
</dbReference>
<dbReference type="InterPro" id="IPR011006">
    <property type="entry name" value="CheY-like_superfamily"/>
</dbReference>
<feature type="domain" description="ANTAR" evidence="2">
    <location>
        <begin position="341"/>
        <end position="402"/>
    </location>
</feature>
<feature type="coiled-coil region" evidence="1">
    <location>
        <begin position="331"/>
        <end position="358"/>
    </location>
</feature>
<sequence>MQNTTGYAWRYLSASRENERLALQELLNSEALLDAISALIHALQRERGISTLWLCTDTRLTPPHLATRQHEVDEALSAMLVQLPGPEERAAAGRLYGRVALALQALSGLEALRAQVQRRQLPHAEAMQQFSELIRHLLHLIFEAADNASHSMSRALLALFSFMQGKELAGQERATGAAGFAAGAFSKADRQQLITLLECQDRSFSTFCQFADEGSLQAWRAIAEAGQETEKLRRIACSGMNPRGVNAQHWFRLISERLDGMKQIEARLRQQVMQVCRHGIAQLEAANAAPPTEACWQPLGYNLYVADAPWLEEGGALDVAGIAPQLGRSLLALIENQAQRLQAQSDELAAMHAALAERKQIDRAKALLMQHHQCDEQQAWHTLRKMAMDQNKRVGEIARAMVEVAAAFSLPQTR</sequence>
<organism evidence="3 4">
    <name type="scientific">Mixta theicola</name>
    <dbReference type="NCBI Taxonomy" id="1458355"/>
    <lineage>
        <taxon>Bacteria</taxon>
        <taxon>Pseudomonadati</taxon>
        <taxon>Pseudomonadota</taxon>
        <taxon>Gammaproteobacteria</taxon>
        <taxon>Enterobacterales</taxon>
        <taxon>Erwiniaceae</taxon>
        <taxon>Mixta</taxon>
    </lineage>
</organism>
<keyword evidence="1" id="KW-0175">Coiled coil</keyword>
<dbReference type="Pfam" id="PF03861">
    <property type="entry name" value="ANTAR"/>
    <property type="match status" value="1"/>
</dbReference>
<comment type="caution">
    <text evidence="3">The sequence shown here is derived from an EMBL/GenBank/DDBJ whole genome shotgun (WGS) entry which is preliminary data.</text>
</comment>
<dbReference type="PROSITE" id="PS50921">
    <property type="entry name" value="ANTAR"/>
    <property type="match status" value="1"/>
</dbReference>
<dbReference type="InterPro" id="IPR005561">
    <property type="entry name" value="ANTAR"/>
</dbReference>
<evidence type="ECO:0000256" key="1">
    <source>
        <dbReference type="SAM" id="Coils"/>
    </source>
</evidence>
<gene>
    <name evidence="3" type="ORF">COO59_18160</name>
</gene>
<proteinExistence type="predicted"/>
<dbReference type="OrthoDB" id="9782798at2"/>